<comment type="caution">
    <text evidence="2">The sequence shown here is derived from an EMBL/GenBank/DDBJ whole genome shotgun (WGS) entry which is preliminary data.</text>
</comment>
<feature type="transmembrane region" description="Helical" evidence="1">
    <location>
        <begin position="113"/>
        <end position="131"/>
    </location>
</feature>
<dbReference type="RefSeq" id="WP_099863193.1">
    <property type="nucleotide sequence ID" value="NZ_PEOG01000060.1"/>
</dbReference>
<dbReference type="InterPro" id="IPR021329">
    <property type="entry name" value="DUF2938"/>
</dbReference>
<evidence type="ECO:0000313" key="3">
    <source>
        <dbReference type="Proteomes" id="UP000231501"/>
    </source>
</evidence>
<dbReference type="OrthoDB" id="9812539at2"/>
<dbReference type="EMBL" id="PEOG01000060">
    <property type="protein sequence ID" value="PIM51577.1"/>
    <property type="molecule type" value="Genomic_DNA"/>
</dbReference>
<evidence type="ECO:0000256" key="1">
    <source>
        <dbReference type="SAM" id="Phobius"/>
    </source>
</evidence>
<keyword evidence="1" id="KW-0812">Transmembrane</keyword>
<keyword evidence="1" id="KW-0472">Membrane</keyword>
<feature type="transmembrane region" description="Helical" evidence="1">
    <location>
        <begin position="83"/>
        <end position="107"/>
    </location>
</feature>
<proteinExistence type="predicted"/>
<dbReference type="AlphaFoldDB" id="A0A2G9C5A9"/>
<accession>A0A2G9C5A9</accession>
<gene>
    <name evidence="2" type="ORF">CS062_19260</name>
</gene>
<evidence type="ECO:0000313" key="2">
    <source>
        <dbReference type="EMBL" id="PIM51577.1"/>
    </source>
</evidence>
<dbReference type="Proteomes" id="UP000231501">
    <property type="component" value="Unassembled WGS sequence"/>
</dbReference>
<sequence>MTSPPPLLLLALPRGVLGHIALIGVGATAILDLWLMALRRAGVPTQPMAWIGRWVAHMAHGRFAHASIGQAPAVRGEALLGWLVHYAVGIAFAALLVVIAGPGWLLAPSWEPAVGVGIATVLMPWFVMQPAMGAGVAASRTAAPFQNRLRNLVNHFVFGVGLLVSALVLQALR</sequence>
<keyword evidence="1" id="KW-1133">Transmembrane helix</keyword>
<evidence type="ECO:0008006" key="4">
    <source>
        <dbReference type="Google" id="ProtNLM"/>
    </source>
</evidence>
<feature type="transmembrane region" description="Helical" evidence="1">
    <location>
        <begin position="16"/>
        <end position="38"/>
    </location>
</feature>
<protein>
    <recommendedName>
        <fullName evidence="4">DUF2938 domain-containing protein</fullName>
    </recommendedName>
</protein>
<keyword evidence="3" id="KW-1185">Reference proteome</keyword>
<feature type="transmembrane region" description="Helical" evidence="1">
    <location>
        <begin position="152"/>
        <end position="172"/>
    </location>
</feature>
<reference evidence="2 3" key="1">
    <citation type="submission" date="2017-11" db="EMBL/GenBank/DDBJ databases">
        <title>Draft genome sequence of Mitsuaria sp. HWN-4.</title>
        <authorList>
            <person name="Gundlapally S.R."/>
        </authorList>
    </citation>
    <scope>NUCLEOTIDE SEQUENCE [LARGE SCALE GENOMIC DNA]</scope>
    <source>
        <strain evidence="2 3">HWN-4</strain>
    </source>
</reference>
<organism evidence="2 3">
    <name type="scientific">Roseateles chitinivorans</name>
    <dbReference type="NCBI Taxonomy" id="2917965"/>
    <lineage>
        <taxon>Bacteria</taxon>
        <taxon>Pseudomonadati</taxon>
        <taxon>Pseudomonadota</taxon>
        <taxon>Betaproteobacteria</taxon>
        <taxon>Burkholderiales</taxon>
        <taxon>Sphaerotilaceae</taxon>
        <taxon>Roseateles</taxon>
    </lineage>
</organism>
<dbReference type="Pfam" id="PF11158">
    <property type="entry name" value="DUF2938"/>
    <property type="match status" value="1"/>
</dbReference>
<name>A0A2G9C5A9_9BURK</name>